<dbReference type="AlphaFoldDB" id="A0A061J632"/>
<evidence type="ECO:0000256" key="1">
    <source>
        <dbReference type="SAM" id="MobiDB-lite"/>
    </source>
</evidence>
<name>A0A061J632_TRYRA</name>
<dbReference type="EMBL" id="AUPL01002480">
    <property type="protein sequence ID" value="ESL09795.1"/>
    <property type="molecule type" value="Genomic_DNA"/>
</dbReference>
<reference evidence="2 3" key="1">
    <citation type="submission" date="2013-07" db="EMBL/GenBank/DDBJ databases">
        <authorList>
            <person name="Stoco P.H."/>
            <person name="Wagner G."/>
            <person name="Gerber A."/>
            <person name="Zaha A."/>
            <person name="Thompson C."/>
            <person name="Bartholomeu D.C."/>
            <person name="Luckemeyer D.D."/>
            <person name="Bahia D."/>
            <person name="Loreto E."/>
            <person name="Prestes E.B."/>
            <person name="Lima F.M."/>
            <person name="Rodrigues-Luiz G."/>
            <person name="Vallejo G.A."/>
            <person name="Filho J.F."/>
            <person name="Monteiro K.M."/>
            <person name="Tyler K.M."/>
            <person name="de Almeida L.G."/>
            <person name="Ortiz M.F."/>
            <person name="Siervo M.A."/>
            <person name="de Moraes M.H."/>
            <person name="Cunha O.L."/>
            <person name="Mendonca-Neto R."/>
            <person name="Silva R."/>
            <person name="Teixeira S.M."/>
            <person name="Murta S.M."/>
            <person name="Sincero T.C."/>
            <person name="Mendes T.A."/>
            <person name="Urmenyi T.P."/>
            <person name="Silva V.G."/>
            <person name="da Rocha W.D."/>
            <person name="Andersson B."/>
            <person name="Romanha A.J."/>
            <person name="Steindel M."/>
            <person name="de Vasconcelos A.T."/>
            <person name="Grisard E.C."/>
        </authorList>
    </citation>
    <scope>NUCLEOTIDE SEQUENCE [LARGE SCALE GENOMIC DNA]</scope>
    <source>
        <strain evidence="2 3">SC58</strain>
    </source>
</reference>
<feature type="region of interest" description="Disordered" evidence="1">
    <location>
        <begin position="149"/>
        <end position="179"/>
    </location>
</feature>
<gene>
    <name evidence="2" type="ORF">TRSC58_02480</name>
</gene>
<evidence type="ECO:0000313" key="2">
    <source>
        <dbReference type="EMBL" id="ESL09795.1"/>
    </source>
</evidence>
<dbReference type="OrthoDB" id="247802at2759"/>
<organism evidence="2 3">
    <name type="scientific">Trypanosoma rangeli SC58</name>
    <dbReference type="NCBI Taxonomy" id="429131"/>
    <lineage>
        <taxon>Eukaryota</taxon>
        <taxon>Discoba</taxon>
        <taxon>Euglenozoa</taxon>
        <taxon>Kinetoplastea</taxon>
        <taxon>Metakinetoplastina</taxon>
        <taxon>Trypanosomatida</taxon>
        <taxon>Trypanosomatidae</taxon>
        <taxon>Trypanosoma</taxon>
        <taxon>Herpetosoma</taxon>
    </lineage>
</organism>
<comment type="caution">
    <text evidence="2">The sequence shown here is derived from an EMBL/GenBank/DDBJ whole genome shotgun (WGS) entry which is preliminary data.</text>
</comment>
<dbReference type="VEuPathDB" id="TriTrypDB:TRSC58_02480"/>
<feature type="compositionally biased region" description="Basic and acidic residues" evidence="1">
    <location>
        <begin position="151"/>
        <end position="179"/>
    </location>
</feature>
<proteinExistence type="predicted"/>
<dbReference type="Proteomes" id="UP000031737">
    <property type="component" value="Unassembled WGS sequence"/>
</dbReference>
<protein>
    <submittedName>
        <fullName evidence="2">Uncharacterized protein</fullName>
    </submittedName>
</protein>
<keyword evidence="3" id="KW-1185">Reference proteome</keyword>
<evidence type="ECO:0000313" key="3">
    <source>
        <dbReference type="Proteomes" id="UP000031737"/>
    </source>
</evidence>
<sequence>MSLPSLLSSVASRSRLQVVHSGFLTRRGGRHVTRAAVAVEYRPAEQKKISDGNCQRVIDAEALHGEEQLFWGARRDYYTRRAQYFPTWDRFAQTLILMTRNVPRVPQEMAFRLMAVFLKLMLLPRLAMNTELMLPSWVTNNAEGIIAQAVGDKENGDGNDAKNAGNKEDTMEKEESKKG</sequence>
<accession>A0A061J632</accession>